<dbReference type="PANTHER" id="PTHR45436">
    <property type="entry name" value="SENSOR HISTIDINE KINASE YKOH"/>
    <property type="match status" value="1"/>
</dbReference>
<dbReference type="PANTHER" id="PTHR45436:SF5">
    <property type="entry name" value="SENSOR HISTIDINE KINASE TRCS"/>
    <property type="match status" value="1"/>
</dbReference>
<sequence length="632" mass="68356">MAFCAALAVAVVPAGARATVAWCGMAATLAVALAAAEAMRRGRLIATLRTRLTAQDAESRRRLADQEAAIRQLTREVLPETVARLRRGAMVHEAMKDVDYAPRLDPDFDAAHEQLLRWVLDTVRTEEDLRDAAQRAFVNIARRVQAIVHQQAMDMREMEDKHGADPDVFEDLLHLDHGNALIGRLADSIAVLGGSRPGRQWQKEVPLFNVCRGAMSRILEYERVDLHSVADVAIVGPSVEPLIHALAELLDNATRYSPPKTRVHLTAIEVQSGVAIEIEDAGVGLSEEARRRTDAVLLQAATGFDLNDLGETPRLGLAVVGRLAVRYRFQVSLRPSAYGGVRAVLVVPQDIICPTPAPGGAIARAAKLPRPSPSSGPPRCRRPPAPARWRRAAPAPVSGRTAPDSRSAAAGCPWSPRPSASTPRPSPPRPVNRPAGPYSRGSGWTPSPRGSTGSRSRRRTPPRTRRAPPWTRRTPGNPPPPRTAQAARTRRTRMSRQVTQPRFNMDWMLRDLASSVPETRHVVLLSSDGLCMAQVGTDKDTADRLAAACAGLQSLSGAIAAEFPEGDGRMRLVVIEVDGGFFYLMAAGTSSYLAVLAEDSVDAGLMGQCMRDLVARLGEHLSSPPRVDGRVT</sequence>
<dbReference type="SUPFAM" id="SSF103196">
    <property type="entry name" value="Roadblock/LC7 domain"/>
    <property type="match status" value="1"/>
</dbReference>
<comment type="caution">
    <text evidence="9">The sequence shown here is derived from an EMBL/GenBank/DDBJ whole genome shotgun (WGS) entry which is preliminary data.</text>
</comment>
<name>A0A4D4LHH4_STRVO</name>
<gene>
    <name evidence="9" type="ORF">SVIO_092230</name>
</gene>
<feature type="region of interest" description="Disordered" evidence="6">
    <location>
        <begin position="363"/>
        <end position="497"/>
    </location>
</feature>
<dbReference type="InterPro" id="IPR004942">
    <property type="entry name" value="Roadblock/LAMTOR2_dom"/>
</dbReference>
<dbReference type="InterPro" id="IPR003594">
    <property type="entry name" value="HATPase_dom"/>
</dbReference>
<dbReference type="InterPro" id="IPR036890">
    <property type="entry name" value="HATPase_C_sf"/>
</dbReference>
<dbReference type="Gene3D" id="3.30.450.30">
    <property type="entry name" value="Dynein light chain 2a, cytoplasmic"/>
    <property type="match status" value="1"/>
</dbReference>
<feature type="domain" description="Roadblock/LAMTOR2" evidence="8">
    <location>
        <begin position="506"/>
        <end position="597"/>
    </location>
</feature>
<organism evidence="9 10">
    <name type="scientific">Streptomyces violaceusniger</name>
    <dbReference type="NCBI Taxonomy" id="68280"/>
    <lineage>
        <taxon>Bacteria</taxon>
        <taxon>Bacillati</taxon>
        <taxon>Actinomycetota</taxon>
        <taxon>Actinomycetes</taxon>
        <taxon>Kitasatosporales</taxon>
        <taxon>Streptomycetaceae</taxon>
        <taxon>Streptomyces</taxon>
        <taxon>Streptomyces violaceusniger group</taxon>
    </lineage>
</organism>
<feature type="compositionally biased region" description="Low complexity" evidence="6">
    <location>
        <begin position="413"/>
        <end position="423"/>
    </location>
</feature>
<evidence type="ECO:0000256" key="1">
    <source>
        <dbReference type="ARBA" id="ARBA00000085"/>
    </source>
</evidence>
<dbReference type="Pfam" id="PF02518">
    <property type="entry name" value="HATPase_c"/>
    <property type="match status" value="1"/>
</dbReference>
<reference evidence="9 10" key="1">
    <citation type="journal article" date="2020" name="Int. J. Syst. Evol. Microbiol.">
        <title>Reclassification of Streptomyces castelarensis and Streptomyces sporoclivatus as later heterotypic synonyms of Streptomyces antimycoticus.</title>
        <authorList>
            <person name="Komaki H."/>
            <person name="Tamura T."/>
        </authorList>
    </citation>
    <scope>NUCLEOTIDE SEQUENCE [LARGE SCALE GENOMIC DNA]</scope>
    <source>
        <strain evidence="9 10">NBRC 13459</strain>
    </source>
</reference>
<evidence type="ECO:0000313" key="10">
    <source>
        <dbReference type="Proteomes" id="UP000301309"/>
    </source>
</evidence>
<evidence type="ECO:0000256" key="5">
    <source>
        <dbReference type="ARBA" id="ARBA00022777"/>
    </source>
</evidence>
<keyword evidence="5" id="KW-0418">Kinase</keyword>
<proteinExistence type="predicted"/>
<evidence type="ECO:0000256" key="2">
    <source>
        <dbReference type="ARBA" id="ARBA00012438"/>
    </source>
</evidence>
<dbReference type="SMART" id="SM00960">
    <property type="entry name" value="Robl_LC7"/>
    <property type="match status" value="1"/>
</dbReference>
<evidence type="ECO:0000259" key="7">
    <source>
        <dbReference type="SMART" id="SM00387"/>
    </source>
</evidence>
<dbReference type="Proteomes" id="UP000301309">
    <property type="component" value="Unassembled WGS sequence"/>
</dbReference>
<feature type="compositionally biased region" description="Basic residues" evidence="6">
    <location>
        <begin position="455"/>
        <end position="466"/>
    </location>
</feature>
<dbReference type="GO" id="GO:0000160">
    <property type="term" value="P:phosphorelay signal transduction system"/>
    <property type="evidence" value="ECO:0007669"/>
    <property type="project" value="TreeGrafter"/>
</dbReference>
<dbReference type="EMBL" id="BJHW01000002">
    <property type="protein sequence ID" value="GDY58600.1"/>
    <property type="molecule type" value="Genomic_DNA"/>
</dbReference>
<evidence type="ECO:0000256" key="6">
    <source>
        <dbReference type="SAM" id="MobiDB-lite"/>
    </source>
</evidence>
<dbReference type="SUPFAM" id="SSF55874">
    <property type="entry name" value="ATPase domain of HSP90 chaperone/DNA topoisomerase II/histidine kinase"/>
    <property type="match status" value="1"/>
</dbReference>
<keyword evidence="4" id="KW-0808">Transferase</keyword>
<keyword evidence="10" id="KW-1185">Reference proteome</keyword>
<dbReference type="EC" id="2.7.13.3" evidence="2"/>
<protein>
    <recommendedName>
        <fullName evidence="2">histidine kinase</fullName>
        <ecNumber evidence="2">2.7.13.3</ecNumber>
    </recommendedName>
</protein>
<dbReference type="Pfam" id="PF03259">
    <property type="entry name" value="Robl_LC7"/>
    <property type="match status" value="1"/>
</dbReference>
<comment type="catalytic activity">
    <reaction evidence="1">
        <text>ATP + protein L-histidine = ADP + protein N-phospho-L-histidine.</text>
        <dbReference type="EC" id="2.7.13.3"/>
    </reaction>
</comment>
<evidence type="ECO:0000256" key="3">
    <source>
        <dbReference type="ARBA" id="ARBA00022553"/>
    </source>
</evidence>
<feature type="compositionally biased region" description="Low complexity" evidence="6">
    <location>
        <begin position="445"/>
        <end position="454"/>
    </location>
</feature>
<evidence type="ECO:0000256" key="4">
    <source>
        <dbReference type="ARBA" id="ARBA00022679"/>
    </source>
</evidence>
<dbReference type="InterPro" id="IPR050428">
    <property type="entry name" value="TCS_sensor_his_kinase"/>
</dbReference>
<feature type="domain" description="Histidine kinase/HSP90-like ATPase" evidence="7">
    <location>
        <begin position="237"/>
        <end position="351"/>
    </location>
</feature>
<accession>A0A4D4LHH4</accession>
<keyword evidence="3" id="KW-0597">Phosphoprotein</keyword>
<dbReference type="GO" id="GO:0005886">
    <property type="term" value="C:plasma membrane"/>
    <property type="evidence" value="ECO:0007669"/>
    <property type="project" value="TreeGrafter"/>
</dbReference>
<evidence type="ECO:0000313" key="9">
    <source>
        <dbReference type="EMBL" id="GDY58600.1"/>
    </source>
</evidence>
<evidence type="ECO:0000259" key="8">
    <source>
        <dbReference type="SMART" id="SM00960"/>
    </source>
</evidence>
<dbReference type="GO" id="GO:0004673">
    <property type="term" value="F:protein histidine kinase activity"/>
    <property type="evidence" value="ECO:0007669"/>
    <property type="project" value="UniProtKB-EC"/>
</dbReference>
<dbReference type="AlphaFoldDB" id="A0A4D4LHH4"/>
<dbReference type="SMART" id="SM00387">
    <property type="entry name" value="HATPase_c"/>
    <property type="match status" value="1"/>
</dbReference>
<dbReference type="Gene3D" id="3.30.565.10">
    <property type="entry name" value="Histidine kinase-like ATPase, C-terminal domain"/>
    <property type="match status" value="1"/>
</dbReference>